<dbReference type="EMBL" id="VOHS01000043">
    <property type="protein sequence ID" value="TWV95082.1"/>
    <property type="molecule type" value="Genomic_DNA"/>
</dbReference>
<sequence>MLGGVAQQRFSYDFIRGSNQGQPGNDPYLQYLDAGTANPAVGGSMVRWSLLSYIGRVNYNFREKYFLTATLRRDGSSKFGANNKYGNFPSASVGWSLTKEGWFDNIKALHSLMLRASWEWWVISQVPVITTFLPLSTTIIMLMVIRLMQH</sequence>
<gene>
    <name evidence="2" type="ORF">FEF09_25125</name>
</gene>
<feature type="transmembrane region" description="Helical" evidence="1">
    <location>
        <begin position="120"/>
        <end position="145"/>
    </location>
</feature>
<keyword evidence="1" id="KW-1133">Transmembrane helix</keyword>
<comment type="caution">
    <text evidence="2">The sequence shown here is derived from an EMBL/GenBank/DDBJ whole genome shotgun (WGS) entry which is preliminary data.</text>
</comment>
<dbReference type="RefSeq" id="WP_146307669.1">
    <property type="nucleotide sequence ID" value="NZ_VOHS01000043.1"/>
</dbReference>
<keyword evidence="3" id="KW-1185">Reference proteome</keyword>
<evidence type="ECO:0000313" key="2">
    <source>
        <dbReference type="EMBL" id="TWV95082.1"/>
    </source>
</evidence>
<dbReference type="OrthoDB" id="9768177at2"/>
<dbReference type="SUPFAM" id="SSF56935">
    <property type="entry name" value="Porins"/>
    <property type="match status" value="1"/>
</dbReference>
<evidence type="ECO:0000256" key="1">
    <source>
        <dbReference type="SAM" id="Phobius"/>
    </source>
</evidence>
<reference evidence="2 3" key="1">
    <citation type="submission" date="2019-08" db="EMBL/GenBank/DDBJ databases">
        <title>Whole genome sequencing of chitin degrading bacteria Chitinophaga pinensis YS16.</title>
        <authorList>
            <person name="Singh R.P."/>
            <person name="Manchanda G."/>
            <person name="Maurya I.K."/>
            <person name="Joshi N.K."/>
            <person name="Srivastava A.K."/>
        </authorList>
    </citation>
    <scope>NUCLEOTIDE SEQUENCE [LARGE SCALE GENOMIC DNA]</scope>
    <source>
        <strain evidence="2 3">YS-16</strain>
    </source>
</reference>
<dbReference type="AlphaFoldDB" id="A0A5C6LLX8"/>
<evidence type="ECO:0000313" key="3">
    <source>
        <dbReference type="Proteomes" id="UP000318815"/>
    </source>
</evidence>
<accession>A0A5C6LLX8</accession>
<dbReference type="Proteomes" id="UP000318815">
    <property type="component" value="Unassembled WGS sequence"/>
</dbReference>
<protein>
    <submittedName>
        <fullName evidence="2">Uncharacterized protein</fullName>
    </submittedName>
</protein>
<keyword evidence="1" id="KW-0472">Membrane</keyword>
<organism evidence="2 3">
    <name type="scientific">Chitinophaga pinensis</name>
    <dbReference type="NCBI Taxonomy" id="79329"/>
    <lineage>
        <taxon>Bacteria</taxon>
        <taxon>Pseudomonadati</taxon>
        <taxon>Bacteroidota</taxon>
        <taxon>Chitinophagia</taxon>
        <taxon>Chitinophagales</taxon>
        <taxon>Chitinophagaceae</taxon>
        <taxon>Chitinophaga</taxon>
    </lineage>
</organism>
<name>A0A5C6LLX8_9BACT</name>
<proteinExistence type="predicted"/>
<keyword evidence="1" id="KW-0812">Transmembrane</keyword>